<dbReference type="CDD" id="cd00827">
    <property type="entry name" value="init_cond_enzymes"/>
    <property type="match status" value="1"/>
</dbReference>
<sequence length="513" mass="55390">MNFPVLKGTSYVLVHAPDMIIQNGTTQTTEKALNPDSEYLKEIPNHIRKYEEVLNYLPNQVYIGNKRPEDLKAVPQPWSDADKYLSGAPRDGKYGEIMPEHEFIGLMKICDAFDLVSLNKEFTESVKADLEKHPLISDALVARLKEGVEQSVLEGHMENHAEGLYFEDKLVGVVTRAHDVDVNLSAHVMLENLVTKASGLLAALHLVAKNDLNPNDVEYVIECSEEACGDMNQRGGGNFAKSIAELAGFDNASGSDLRGFCAAPTHTLIAASSHVHSGTFKHVVIVAGGCTAKLGMNGKDHLKKGLPILEDCIGGFAALISENDGVNPVLRTDIVGRHTVGTGSSPQAVMSALVTAPLEKANLTVKDVDKYSAEMQNPDITKPAGAGDVPNANFKMIGALGVMKKQLEKAEIASFIEDHGMEGWAPTQGHIPSGVPYLGFCREDLTSGELNRAMIIGKGSLFLGRMTNLFDGVSIVLERNSGKVEENSGVSKEEVKKLVAEAMRNFASSLIEE</sequence>
<dbReference type="RefSeq" id="WP_068472163.1">
    <property type="nucleotide sequence ID" value="NZ_AP038371.1"/>
</dbReference>
<protein>
    <submittedName>
        <fullName evidence="2">Ketoacyl-ACP synthase III family protein</fullName>
    </submittedName>
</protein>
<dbReference type="InterPro" id="IPR045984">
    <property type="entry name" value="DUF5940"/>
</dbReference>
<evidence type="ECO:0000313" key="3">
    <source>
        <dbReference type="Proteomes" id="UP000823123"/>
    </source>
</evidence>
<evidence type="ECO:0000313" key="2">
    <source>
        <dbReference type="EMBL" id="MBK1468794.1"/>
    </source>
</evidence>
<dbReference type="Proteomes" id="UP000823123">
    <property type="component" value="Unassembled WGS sequence"/>
</dbReference>
<keyword evidence="3" id="KW-1185">Reference proteome</keyword>
<proteinExistence type="predicted"/>
<gene>
    <name evidence="2" type="ORF">IBJ83_05625</name>
</gene>
<dbReference type="InterPro" id="IPR016039">
    <property type="entry name" value="Thiolase-like"/>
</dbReference>
<organism evidence="2 3">
    <name type="scientific">Parvimonas parva</name>
    <dbReference type="NCBI Taxonomy" id="2769485"/>
    <lineage>
        <taxon>Bacteria</taxon>
        <taxon>Bacillati</taxon>
        <taxon>Bacillota</taxon>
        <taxon>Tissierellia</taxon>
        <taxon>Tissierellales</taxon>
        <taxon>Peptoniphilaceae</taxon>
        <taxon>Parvimonas</taxon>
    </lineage>
</organism>
<dbReference type="SUPFAM" id="SSF53901">
    <property type="entry name" value="Thiolase-like"/>
    <property type="match status" value="1"/>
</dbReference>
<dbReference type="Pfam" id="PF19364">
    <property type="entry name" value="DUF5940"/>
    <property type="match status" value="1"/>
</dbReference>
<dbReference type="NCBIfam" id="NF040746">
    <property type="entry name" value="reduct_C_beta"/>
    <property type="match status" value="1"/>
</dbReference>
<name>A0ABS1C9K9_9FIRM</name>
<reference evidence="2 3" key="1">
    <citation type="submission" date="2020-09" db="EMBL/GenBank/DDBJ databases">
        <title>Parvimonas S3374 sp. nov.</title>
        <authorList>
            <person name="Buhl M."/>
        </authorList>
    </citation>
    <scope>NUCLEOTIDE SEQUENCE [LARGE SCALE GENOMIC DNA]</scope>
    <source>
        <strain evidence="2 3">S3374</strain>
    </source>
</reference>
<dbReference type="InterPro" id="IPR017236">
    <property type="entry name" value="Gly/sarc/bet/_Rdtase_C_bsu"/>
</dbReference>
<accession>A0ABS1C9K9</accession>
<feature type="domain" description="DUF5940" evidence="1">
    <location>
        <begin position="348"/>
        <end position="512"/>
    </location>
</feature>
<dbReference type="EMBL" id="JACVDA010000014">
    <property type="protein sequence ID" value="MBK1468794.1"/>
    <property type="molecule type" value="Genomic_DNA"/>
</dbReference>
<evidence type="ECO:0000259" key="1">
    <source>
        <dbReference type="Pfam" id="PF19364"/>
    </source>
</evidence>
<dbReference type="PIRSF" id="PIRSF037559">
    <property type="entry name" value="Gly_sarc_betain_red_a"/>
    <property type="match status" value="1"/>
</dbReference>
<comment type="caution">
    <text evidence="2">The sequence shown here is derived from an EMBL/GenBank/DDBJ whole genome shotgun (WGS) entry which is preliminary data.</text>
</comment>
<dbReference type="Gene3D" id="3.40.47.10">
    <property type="match status" value="1"/>
</dbReference>